<gene>
    <name evidence="2" type="ORF">SAMN04488067_101542</name>
</gene>
<accession>A0A1G7HWP7</accession>
<evidence type="ECO:0000259" key="1">
    <source>
        <dbReference type="Pfam" id="PF02350"/>
    </source>
</evidence>
<evidence type="ECO:0000313" key="3">
    <source>
        <dbReference type="Proteomes" id="UP000324020"/>
    </source>
</evidence>
<feature type="domain" description="UDP-N-acetylglucosamine 2-epimerase" evidence="1">
    <location>
        <begin position="24"/>
        <end position="358"/>
    </location>
</feature>
<dbReference type="RefSeq" id="WP_149797508.1">
    <property type="nucleotide sequence ID" value="NZ_FNBO01000001.1"/>
</dbReference>
<dbReference type="Proteomes" id="UP000324020">
    <property type="component" value="Unassembled WGS sequence"/>
</dbReference>
<reference evidence="2 3" key="1">
    <citation type="submission" date="2016-10" db="EMBL/GenBank/DDBJ databases">
        <authorList>
            <person name="Varghese N."/>
            <person name="Submissions S."/>
        </authorList>
    </citation>
    <scope>NUCLEOTIDE SEQUENCE [LARGE SCALE GENOMIC DNA]</scope>
    <source>
        <strain evidence="2 3">CGMCC 1.3527</strain>
    </source>
</reference>
<dbReference type="Pfam" id="PF02350">
    <property type="entry name" value="Epimerase_2"/>
    <property type="match status" value="1"/>
</dbReference>
<protein>
    <submittedName>
        <fullName evidence="2">UDP-N-acetylglucosamine 2-epimerase (Non-hydrolysing)</fullName>
    </submittedName>
</protein>
<dbReference type="InterPro" id="IPR003331">
    <property type="entry name" value="UDP_GlcNAc_Epimerase_2_dom"/>
</dbReference>
<dbReference type="SUPFAM" id="SSF53756">
    <property type="entry name" value="UDP-Glycosyltransferase/glycogen phosphorylase"/>
    <property type="match status" value="1"/>
</dbReference>
<dbReference type="InterPro" id="IPR029767">
    <property type="entry name" value="WecB-like"/>
</dbReference>
<dbReference type="PANTHER" id="PTHR43174">
    <property type="entry name" value="UDP-N-ACETYLGLUCOSAMINE 2-EPIMERASE"/>
    <property type="match status" value="1"/>
</dbReference>
<keyword evidence="3" id="KW-1185">Reference proteome</keyword>
<organism evidence="2 3">
    <name type="scientific">Halorubrum xinjiangense</name>
    <dbReference type="NCBI Taxonomy" id="261291"/>
    <lineage>
        <taxon>Archaea</taxon>
        <taxon>Methanobacteriati</taxon>
        <taxon>Methanobacteriota</taxon>
        <taxon>Stenosarchaea group</taxon>
        <taxon>Halobacteria</taxon>
        <taxon>Halobacteriales</taxon>
        <taxon>Haloferacaceae</taxon>
        <taxon>Halorubrum</taxon>
    </lineage>
</organism>
<dbReference type="OrthoDB" id="7018at2157"/>
<name>A0A1G7HWP7_9EURY</name>
<dbReference type="AlphaFoldDB" id="A0A1G7HWP7"/>
<dbReference type="EMBL" id="FNBO01000001">
    <property type="protein sequence ID" value="SDF04768.1"/>
    <property type="molecule type" value="Genomic_DNA"/>
</dbReference>
<sequence length="360" mass="39918">MSSTLSFVLGTRPEIIKLSPVIRACQRRDVSFSIVHTGQHYSEELDSVFFEQLDLPTPDYNLAVGSSSHGEQTGKMIAEVESVLESERPNVVIVQGDTNSVLAGTIAATKMEGIEVGHVEAGLRSFDRDMPEEINRRVSDHAADHLFAPTDTSRDQLRQEGLPDEWITVTGNTIVDAVQQNVEIAHERSSVLSELNLDERFALLTAHRAENVDDRERFERLLDSVAQAADEHDLSVVYPIHPRAEKQISEFGIDVPDSIQLVDPQDFLDFLVLEDEATIVFTDSGGVQEESCILRTPCVTLRNNTERPETVDVGANLVVGVDPGDVADGVHEMLMKKRNWENPFGDGTAADRILDTLEYE</sequence>
<dbReference type="PANTHER" id="PTHR43174:SF1">
    <property type="entry name" value="UDP-N-ACETYLGLUCOSAMINE 2-EPIMERASE"/>
    <property type="match status" value="1"/>
</dbReference>
<proteinExistence type="predicted"/>
<evidence type="ECO:0000313" key="2">
    <source>
        <dbReference type="EMBL" id="SDF04768.1"/>
    </source>
</evidence>
<dbReference type="NCBIfam" id="TIGR00236">
    <property type="entry name" value="wecB"/>
    <property type="match status" value="1"/>
</dbReference>
<dbReference type="CDD" id="cd03786">
    <property type="entry name" value="GTB_UDP-GlcNAc_2-Epimerase"/>
    <property type="match status" value="1"/>
</dbReference>
<dbReference type="Gene3D" id="3.40.50.2000">
    <property type="entry name" value="Glycogen Phosphorylase B"/>
    <property type="match status" value="2"/>
</dbReference>